<sequence>MPIVSASNGIRPEIRALAVIQLNKPVTPKQINDCVGTGDYAAKYISFLNTRYGFTIEAQKDGRTVVAYVCIAEPANVAALRSTKPKETKVDKLVEQVKREGKTYAKLKAKGELFSQKAAKAKQAATPEEIKAKNLATMQKVTAKAKKVKQKSKRFDYVEKVLGSTGEVATSFNIDSDFDSVEGIDIKSLIV</sequence>
<evidence type="ECO:0000313" key="1">
    <source>
        <dbReference type="EMBL" id="CAB4171002.1"/>
    </source>
</evidence>
<evidence type="ECO:0000313" key="5">
    <source>
        <dbReference type="EMBL" id="CAB4211181.1"/>
    </source>
</evidence>
<evidence type="ECO:0000313" key="7">
    <source>
        <dbReference type="EMBL" id="CAB5227841.1"/>
    </source>
</evidence>
<organism evidence="2">
    <name type="scientific">uncultured Caudovirales phage</name>
    <dbReference type="NCBI Taxonomy" id="2100421"/>
    <lineage>
        <taxon>Viruses</taxon>
        <taxon>Duplodnaviria</taxon>
        <taxon>Heunggongvirae</taxon>
        <taxon>Uroviricota</taxon>
        <taxon>Caudoviricetes</taxon>
        <taxon>Peduoviridae</taxon>
        <taxon>Maltschvirus</taxon>
        <taxon>Maltschvirus maltsch</taxon>
    </lineage>
</organism>
<dbReference type="EMBL" id="LR797369">
    <property type="protein sequence ID" value="CAB4211181.1"/>
    <property type="molecule type" value="Genomic_DNA"/>
</dbReference>
<gene>
    <name evidence="3" type="ORF">UFOVP1065_203</name>
    <name evidence="4" type="ORF">UFOVP1198_172</name>
    <name evidence="5" type="ORF">UFOVP1418_164</name>
    <name evidence="7" type="ORF">UFOVP1524_219</name>
    <name evidence="6" type="ORF">UFOVP1651_219</name>
    <name evidence="1" type="ORF">UFOVP908_197</name>
    <name evidence="2" type="ORF">UFOVP990_172</name>
</gene>
<dbReference type="EMBL" id="LR797021">
    <property type="protein sequence ID" value="CAB4182294.1"/>
    <property type="molecule type" value="Genomic_DNA"/>
</dbReference>
<evidence type="ECO:0000313" key="6">
    <source>
        <dbReference type="EMBL" id="CAB4222854.1"/>
    </source>
</evidence>
<dbReference type="EMBL" id="LR797157">
    <property type="protein sequence ID" value="CAB4190832.1"/>
    <property type="molecule type" value="Genomic_DNA"/>
</dbReference>
<name>A0A6J5Q357_9CAUD</name>
<dbReference type="EMBL" id="LR796860">
    <property type="protein sequence ID" value="CAB4171002.1"/>
    <property type="molecule type" value="Genomic_DNA"/>
</dbReference>
<accession>A0A6J5Q357</accession>
<evidence type="ECO:0000313" key="4">
    <source>
        <dbReference type="EMBL" id="CAB4190832.1"/>
    </source>
</evidence>
<protein>
    <submittedName>
        <fullName evidence="2">Uncharacterized protein</fullName>
    </submittedName>
</protein>
<dbReference type="EMBL" id="LR798378">
    <property type="protein sequence ID" value="CAB5227841.1"/>
    <property type="molecule type" value="Genomic_DNA"/>
</dbReference>
<evidence type="ECO:0000313" key="2">
    <source>
        <dbReference type="EMBL" id="CAB4177087.1"/>
    </source>
</evidence>
<reference evidence="2" key="1">
    <citation type="submission" date="2020-05" db="EMBL/GenBank/DDBJ databases">
        <authorList>
            <person name="Chiriac C."/>
            <person name="Salcher M."/>
            <person name="Ghai R."/>
            <person name="Kavagutti S V."/>
        </authorList>
    </citation>
    <scope>NUCLEOTIDE SEQUENCE</scope>
</reference>
<dbReference type="EMBL" id="LR796945">
    <property type="protein sequence ID" value="CAB4177087.1"/>
    <property type="molecule type" value="Genomic_DNA"/>
</dbReference>
<proteinExistence type="predicted"/>
<evidence type="ECO:0000313" key="3">
    <source>
        <dbReference type="EMBL" id="CAB4182294.1"/>
    </source>
</evidence>
<dbReference type="EMBL" id="LR797518">
    <property type="protein sequence ID" value="CAB4222854.1"/>
    <property type="molecule type" value="Genomic_DNA"/>
</dbReference>